<feature type="domain" description="SIS" evidence="2">
    <location>
        <begin position="1"/>
        <end position="102"/>
    </location>
</feature>
<name>A0A7J2TL62_ARCFL</name>
<comment type="similarity">
    <text evidence="1">Belongs to the SIS family. PHI subfamily.</text>
</comment>
<dbReference type="AlphaFoldDB" id="A0A7J2TL62"/>
<evidence type="ECO:0000256" key="1">
    <source>
        <dbReference type="ARBA" id="ARBA00009235"/>
    </source>
</evidence>
<sequence length="119" mass="12770">MIGETITPRIGPGDVLIAVSGSGETPFIVALAKKAKEIGARVVAVTSKADASIAKIADLTIVLKCRKDREISKFAPLGTLFELSAMIFFDGVIAEIMEKKNISEEELTKRHSIENEVGL</sequence>
<dbReference type="PROSITE" id="PS51464">
    <property type="entry name" value="SIS"/>
    <property type="match status" value="1"/>
</dbReference>
<dbReference type="InterPro" id="IPR046348">
    <property type="entry name" value="SIS_dom_sf"/>
</dbReference>
<dbReference type="SUPFAM" id="SSF53697">
    <property type="entry name" value="SIS domain"/>
    <property type="match status" value="1"/>
</dbReference>
<reference evidence="3" key="1">
    <citation type="journal article" date="2020" name="mSystems">
        <title>Genome- and Community-Level Interaction Insights into Carbon Utilization and Element Cycling Functions of Hydrothermarchaeota in Hydrothermal Sediment.</title>
        <authorList>
            <person name="Zhou Z."/>
            <person name="Liu Y."/>
            <person name="Xu W."/>
            <person name="Pan J."/>
            <person name="Luo Z.H."/>
            <person name="Li M."/>
        </authorList>
    </citation>
    <scope>NUCLEOTIDE SEQUENCE [LARGE SCALE GENOMIC DNA]</scope>
    <source>
        <strain evidence="3">SpSt-26</strain>
    </source>
</reference>
<proteinExistence type="inferred from homology"/>
<organism evidence="3">
    <name type="scientific">Archaeoglobus fulgidus</name>
    <dbReference type="NCBI Taxonomy" id="2234"/>
    <lineage>
        <taxon>Archaea</taxon>
        <taxon>Methanobacteriati</taxon>
        <taxon>Methanobacteriota</taxon>
        <taxon>Archaeoglobi</taxon>
        <taxon>Archaeoglobales</taxon>
        <taxon>Archaeoglobaceae</taxon>
        <taxon>Archaeoglobus</taxon>
    </lineage>
</organism>
<evidence type="ECO:0000313" key="3">
    <source>
        <dbReference type="EMBL" id="HEH35772.1"/>
    </source>
</evidence>
<dbReference type="EMBL" id="DSLA01000098">
    <property type="protein sequence ID" value="HEH35772.1"/>
    <property type="molecule type" value="Genomic_DNA"/>
</dbReference>
<dbReference type="InterPro" id="IPR017552">
    <property type="entry name" value="PHI/rmpB"/>
</dbReference>
<comment type="caution">
    <text evidence="3">The sequence shown here is derived from an EMBL/GenBank/DDBJ whole genome shotgun (WGS) entry which is preliminary data.</text>
</comment>
<protein>
    <submittedName>
        <fullName evidence="3">SIS domain-containing protein</fullName>
    </submittedName>
</protein>
<dbReference type="GO" id="GO:0016853">
    <property type="term" value="F:isomerase activity"/>
    <property type="evidence" value="ECO:0007669"/>
    <property type="project" value="InterPro"/>
</dbReference>
<dbReference type="GO" id="GO:1901135">
    <property type="term" value="P:carbohydrate derivative metabolic process"/>
    <property type="evidence" value="ECO:0007669"/>
    <property type="project" value="InterPro"/>
</dbReference>
<gene>
    <name evidence="3" type="ORF">ENP88_06460</name>
</gene>
<dbReference type="Gene3D" id="3.40.50.10490">
    <property type="entry name" value="Glucose-6-phosphate isomerase like protein, domain 1"/>
    <property type="match status" value="1"/>
</dbReference>
<accession>A0A7J2TL62</accession>
<dbReference type="PANTHER" id="PTHR43443:SF1">
    <property type="entry name" value="3-HEXULOSE-6-PHOSPHATE ISOMERASE"/>
    <property type="match status" value="1"/>
</dbReference>
<dbReference type="PANTHER" id="PTHR43443">
    <property type="entry name" value="3-HEXULOSE-6-PHOSPHATE ISOMERASE"/>
    <property type="match status" value="1"/>
</dbReference>
<dbReference type="Pfam" id="PF01380">
    <property type="entry name" value="SIS"/>
    <property type="match status" value="1"/>
</dbReference>
<dbReference type="GO" id="GO:0097367">
    <property type="term" value="F:carbohydrate derivative binding"/>
    <property type="evidence" value="ECO:0007669"/>
    <property type="project" value="InterPro"/>
</dbReference>
<evidence type="ECO:0000259" key="2">
    <source>
        <dbReference type="PROSITE" id="PS51464"/>
    </source>
</evidence>
<dbReference type="InterPro" id="IPR001347">
    <property type="entry name" value="SIS_dom"/>
</dbReference>